<comment type="caution">
    <text evidence="1">The sequence shown here is derived from an EMBL/GenBank/DDBJ whole genome shotgun (WGS) entry which is preliminary data.</text>
</comment>
<proteinExistence type="predicted"/>
<geneLocation type="plasmid" evidence="1">
    <name>pAArc-St2</name>
</geneLocation>
<dbReference type="RefSeq" id="WP_250585944.1">
    <property type="nucleotide sequence ID" value="NZ_JAKRVX010000010.1"/>
</dbReference>
<keyword evidence="1" id="KW-0614">Plasmid</keyword>
<reference evidence="1" key="1">
    <citation type="journal article" date="2022" name="Syst. Appl. Microbiol.">
        <title>Natronocalculus amylovorans gen. nov., sp. nov., and Natranaeroarchaeum aerophilus sp. nov., dominant culturable amylolytic natronoarchaea from hypersaline soda lakes in southwestern Siberia.</title>
        <authorList>
            <person name="Sorokin D.Y."/>
            <person name="Elcheninov A.G."/>
            <person name="Khizhniak T.V."/>
            <person name="Koenen M."/>
            <person name="Bale N.J."/>
            <person name="Damste J.S.S."/>
            <person name="Kublanov I.V."/>
        </authorList>
    </citation>
    <scope>NUCLEOTIDE SEQUENCE</scope>
    <source>
        <strain evidence="1">AArc-St2</strain>
    </source>
</reference>
<evidence type="ECO:0000313" key="2">
    <source>
        <dbReference type="Proteomes" id="UP001203207"/>
    </source>
</evidence>
<dbReference type="Proteomes" id="UP001203207">
    <property type="component" value="Unassembled WGS sequence"/>
</dbReference>
<gene>
    <name evidence="1" type="ORF">AArcSt2_15615</name>
</gene>
<organism evidence="1 2">
    <name type="scientific">Natronocalculus amylovorans</name>
    <dbReference type="NCBI Taxonomy" id="2917812"/>
    <lineage>
        <taxon>Archaea</taxon>
        <taxon>Methanobacteriati</taxon>
        <taxon>Methanobacteriota</taxon>
        <taxon>Stenosarchaea group</taxon>
        <taxon>Halobacteria</taxon>
        <taxon>Halobacteriales</taxon>
        <taxon>Haloferacaceae</taxon>
        <taxon>Natronocalculus</taxon>
    </lineage>
</organism>
<accession>A0AAE3G027</accession>
<dbReference type="AlphaFoldDB" id="A0AAE3G027"/>
<name>A0AAE3G027_9EURY</name>
<sequence length="83" mass="9171">MNENTPCGVELLVQRSDRDDRLEQPTSVRDGGLITPLSTVQYTHTDYVTGDEVPMIGFTDTQLVAESWLTIDAGCVVDLSEVR</sequence>
<evidence type="ECO:0000313" key="1">
    <source>
        <dbReference type="EMBL" id="MCL9818370.1"/>
    </source>
</evidence>
<protein>
    <submittedName>
        <fullName evidence="1">Uncharacterized protein</fullName>
    </submittedName>
</protein>
<reference evidence="1" key="2">
    <citation type="submission" date="2022-02" db="EMBL/GenBank/DDBJ databases">
        <authorList>
            <person name="Elcheninov A.G."/>
            <person name="Sorokin D.Y."/>
            <person name="Kublanov I.V."/>
        </authorList>
    </citation>
    <scope>NUCLEOTIDE SEQUENCE</scope>
    <source>
        <strain evidence="1">AArc-St2</strain>
        <plasmid evidence="1">pAArc-St2</plasmid>
    </source>
</reference>
<keyword evidence="2" id="KW-1185">Reference proteome</keyword>
<dbReference type="EMBL" id="JAKRVX010000010">
    <property type="protein sequence ID" value="MCL9818370.1"/>
    <property type="molecule type" value="Genomic_DNA"/>
</dbReference>